<dbReference type="RefSeq" id="XP_017031211.1">
    <property type="nucleotide sequence ID" value="XM_017175722.3"/>
</dbReference>
<dbReference type="Proteomes" id="UP001652661">
    <property type="component" value="Chromosome 3R"/>
</dbReference>
<sequence>MGASNSQPQTVPMANPIQITRDVADRINQATAKTTNICETCKQRSESGAIRDTANTSQHQPNEAREVQLANVAKSWKKRSSEVEESHFDESVKRVQELFGKTKMWATDCASDIRNLELEVINCYQRYPQETLQCSDLAKQYNQFVFGKQNSEIAKMKSNPRDVGEPNLFV</sequence>
<protein>
    <submittedName>
        <fullName evidence="3">MICOS complex subunit mic25a</fullName>
    </submittedName>
</protein>
<dbReference type="AlphaFoldDB" id="A0A6P4J751"/>
<reference evidence="3" key="1">
    <citation type="submission" date="2025-08" db="UniProtKB">
        <authorList>
            <consortium name="RefSeq"/>
        </authorList>
    </citation>
    <scope>IDENTIFICATION</scope>
    <source>
        <strain evidence="3">14028-0561.14</strain>
        <tissue evidence="3">Whole fly</tissue>
    </source>
</reference>
<keyword evidence="2" id="KW-1185">Reference proteome</keyword>
<accession>A0A6P4J751</accession>
<evidence type="ECO:0000313" key="3">
    <source>
        <dbReference type="RefSeq" id="XP_017031211.1"/>
    </source>
</evidence>
<gene>
    <name evidence="3" type="primary">LOC108080819</name>
</gene>
<evidence type="ECO:0000313" key="2">
    <source>
        <dbReference type="Proteomes" id="UP001652661"/>
    </source>
</evidence>
<dbReference type="OrthoDB" id="70030at2759"/>
<evidence type="ECO:0000256" key="1">
    <source>
        <dbReference type="SAM" id="MobiDB-lite"/>
    </source>
</evidence>
<dbReference type="GeneID" id="108080819"/>
<name>A0A6P4J751_DROKI</name>
<feature type="region of interest" description="Disordered" evidence="1">
    <location>
        <begin position="44"/>
        <end position="66"/>
    </location>
</feature>
<proteinExistence type="predicted"/>
<organism evidence="2 3">
    <name type="scientific">Drosophila kikkawai</name>
    <name type="common">Fruit fly</name>
    <dbReference type="NCBI Taxonomy" id="30033"/>
    <lineage>
        <taxon>Eukaryota</taxon>
        <taxon>Metazoa</taxon>
        <taxon>Ecdysozoa</taxon>
        <taxon>Arthropoda</taxon>
        <taxon>Hexapoda</taxon>
        <taxon>Insecta</taxon>
        <taxon>Pterygota</taxon>
        <taxon>Neoptera</taxon>
        <taxon>Endopterygota</taxon>
        <taxon>Diptera</taxon>
        <taxon>Brachycera</taxon>
        <taxon>Muscomorpha</taxon>
        <taxon>Ephydroidea</taxon>
        <taxon>Drosophilidae</taxon>
        <taxon>Drosophila</taxon>
        <taxon>Sophophora</taxon>
    </lineage>
</organism>